<evidence type="ECO:0000256" key="4">
    <source>
        <dbReference type="ARBA" id="ARBA00022692"/>
    </source>
</evidence>
<dbReference type="GO" id="GO:0050380">
    <property type="term" value="F:undecaprenyl-diphosphatase activity"/>
    <property type="evidence" value="ECO:0007669"/>
    <property type="project" value="UniProtKB-EC"/>
</dbReference>
<dbReference type="InterPro" id="IPR000326">
    <property type="entry name" value="PAP2/HPO"/>
</dbReference>
<dbReference type="SUPFAM" id="SSF48317">
    <property type="entry name" value="Acid phosphatase/Vanadium-dependent haloperoxidase"/>
    <property type="match status" value="1"/>
</dbReference>
<protein>
    <recommendedName>
        <fullName evidence="2">undecaprenyl-diphosphate phosphatase</fullName>
        <ecNumber evidence="2">3.6.1.27</ecNumber>
    </recommendedName>
    <alternativeName>
        <fullName evidence="8">Undecaprenyl pyrophosphate phosphatase</fullName>
    </alternativeName>
</protein>
<feature type="domain" description="Phosphatidic acid phosphatase type 2/haloperoxidase" evidence="11">
    <location>
        <begin position="54"/>
        <end position="167"/>
    </location>
</feature>
<gene>
    <name evidence="12" type="ORF">GN331_08095</name>
</gene>
<dbReference type="GO" id="GO:0005886">
    <property type="term" value="C:plasma membrane"/>
    <property type="evidence" value="ECO:0007669"/>
    <property type="project" value="UniProtKB-SubCell"/>
</dbReference>
<evidence type="ECO:0000256" key="5">
    <source>
        <dbReference type="ARBA" id="ARBA00022801"/>
    </source>
</evidence>
<dbReference type="Proteomes" id="UP000479692">
    <property type="component" value="Unassembled WGS sequence"/>
</dbReference>
<dbReference type="PANTHER" id="PTHR14969:SF62">
    <property type="entry name" value="DECAPRENYLPHOSPHORYL-5-PHOSPHORIBOSE PHOSPHATASE RV3807C-RELATED"/>
    <property type="match status" value="1"/>
</dbReference>
<feature type="transmembrane region" description="Helical" evidence="10">
    <location>
        <begin position="112"/>
        <end position="133"/>
    </location>
</feature>
<organism evidence="12 13">
    <name type="scientific">Noviluteimonas gilva</name>
    <dbReference type="NCBI Taxonomy" id="2682097"/>
    <lineage>
        <taxon>Bacteria</taxon>
        <taxon>Pseudomonadati</taxon>
        <taxon>Pseudomonadota</taxon>
        <taxon>Gammaproteobacteria</taxon>
        <taxon>Lysobacterales</taxon>
        <taxon>Lysobacteraceae</taxon>
        <taxon>Noviluteimonas</taxon>
    </lineage>
</organism>
<dbReference type="RefSeq" id="WP_156641488.1">
    <property type="nucleotide sequence ID" value="NZ_WOXT01000002.1"/>
</dbReference>
<evidence type="ECO:0000259" key="11">
    <source>
        <dbReference type="SMART" id="SM00014"/>
    </source>
</evidence>
<comment type="subcellular location">
    <subcellularLocation>
        <location evidence="1">Cell membrane</location>
        <topology evidence="1">Multi-pass membrane protein</topology>
    </subcellularLocation>
</comment>
<evidence type="ECO:0000313" key="13">
    <source>
        <dbReference type="Proteomes" id="UP000479692"/>
    </source>
</evidence>
<dbReference type="CDD" id="cd01610">
    <property type="entry name" value="PAP2_like"/>
    <property type="match status" value="1"/>
</dbReference>
<dbReference type="Pfam" id="PF01569">
    <property type="entry name" value="PAP2"/>
    <property type="match status" value="1"/>
</dbReference>
<evidence type="ECO:0000313" key="12">
    <source>
        <dbReference type="EMBL" id="MUV14172.1"/>
    </source>
</evidence>
<evidence type="ECO:0000256" key="9">
    <source>
        <dbReference type="ARBA" id="ARBA00047594"/>
    </source>
</evidence>
<proteinExistence type="predicted"/>
<dbReference type="EC" id="3.6.1.27" evidence="2"/>
<dbReference type="PANTHER" id="PTHR14969">
    <property type="entry name" value="SPHINGOSINE-1-PHOSPHATE PHOSPHOHYDROLASE"/>
    <property type="match status" value="1"/>
</dbReference>
<sequence>MPSLPRIDSAWCLKANHWCEHRGVRALFAFVSRLGDGAAWYALMAAMVIVDGRAGLLAAAHLAVTGSIAVGLYAFLKRWTKRPRPFASDARIHAWVAPLDEFSFPSGHTLHAVAFTLVALAYYPVLAWVLVPFASTVAVSRVVLGLHYPSDVLAATAIGTGIASLSLWCVPGVTLF</sequence>
<dbReference type="EMBL" id="WOXT01000002">
    <property type="protein sequence ID" value="MUV14172.1"/>
    <property type="molecule type" value="Genomic_DNA"/>
</dbReference>
<keyword evidence="3" id="KW-1003">Cell membrane</keyword>
<evidence type="ECO:0000256" key="2">
    <source>
        <dbReference type="ARBA" id="ARBA00012374"/>
    </source>
</evidence>
<evidence type="ECO:0000256" key="3">
    <source>
        <dbReference type="ARBA" id="ARBA00022475"/>
    </source>
</evidence>
<keyword evidence="5" id="KW-0378">Hydrolase</keyword>
<keyword evidence="13" id="KW-1185">Reference proteome</keyword>
<reference evidence="12 13" key="1">
    <citation type="submission" date="2019-12" db="EMBL/GenBank/DDBJ databases">
        <authorList>
            <person name="Xu J."/>
        </authorList>
    </citation>
    <scope>NUCLEOTIDE SEQUENCE [LARGE SCALE GENOMIC DNA]</scope>
    <source>
        <strain evidence="12 13">HX-5-24</strain>
    </source>
</reference>
<evidence type="ECO:0000256" key="7">
    <source>
        <dbReference type="ARBA" id="ARBA00023136"/>
    </source>
</evidence>
<dbReference type="Gene3D" id="1.20.144.10">
    <property type="entry name" value="Phosphatidic acid phosphatase type 2/haloperoxidase"/>
    <property type="match status" value="1"/>
</dbReference>
<evidence type="ECO:0000256" key="8">
    <source>
        <dbReference type="ARBA" id="ARBA00032707"/>
    </source>
</evidence>
<feature type="transmembrane region" description="Helical" evidence="10">
    <location>
        <begin position="26"/>
        <end position="50"/>
    </location>
</feature>
<dbReference type="AlphaFoldDB" id="A0A7C9HM34"/>
<comment type="catalytic activity">
    <reaction evidence="9">
        <text>di-trans,octa-cis-undecaprenyl diphosphate + H2O = di-trans,octa-cis-undecaprenyl phosphate + phosphate + H(+)</text>
        <dbReference type="Rhea" id="RHEA:28094"/>
        <dbReference type="ChEBI" id="CHEBI:15377"/>
        <dbReference type="ChEBI" id="CHEBI:15378"/>
        <dbReference type="ChEBI" id="CHEBI:43474"/>
        <dbReference type="ChEBI" id="CHEBI:58405"/>
        <dbReference type="ChEBI" id="CHEBI:60392"/>
        <dbReference type="EC" id="3.6.1.27"/>
    </reaction>
</comment>
<feature type="transmembrane region" description="Helical" evidence="10">
    <location>
        <begin position="153"/>
        <end position="175"/>
    </location>
</feature>
<evidence type="ECO:0000256" key="1">
    <source>
        <dbReference type="ARBA" id="ARBA00004651"/>
    </source>
</evidence>
<keyword evidence="6 10" id="KW-1133">Transmembrane helix</keyword>
<name>A0A7C9HM34_9GAMM</name>
<comment type="caution">
    <text evidence="12">The sequence shown here is derived from an EMBL/GenBank/DDBJ whole genome shotgun (WGS) entry which is preliminary data.</text>
</comment>
<keyword evidence="4 10" id="KW-0812">Transmembrane</keyword>
<feature type="transmembrane region" description="Helical" evidence="10">
    <location>
        <begin position="56"/>
        <end position="76"/>
    </location>
</feature>
<dbReference type="InterPro" id="IPR036938">
    <property type="entry name" value="PAP2/HPO_sf"/>
</dbReference>
<dbReference type="SMART" id="SM00014">
    <property type="entry name" value="acidPPc"/>
    <property type="match status" value="1"/>
</dbReference>
<evidence type="ECO:0000256" key="6">
    <source>
        <dbReference type="ARBA" id="ARBA00022989"/>
    </source>
</evidence>
<accession>A0A7C9HM34</accession>
<keyword evidence="7 10" id="KW-0472">Membrane</keyword>
<evidence type="ECO:0000256" key="10">
    <source>
        <dbReference type="SAM" id="Phobius"/>
    </source>
</evidence>